<keyword evidence="5" id="KW-0808">Transferase</keyword>
<dbReference type="Pfam" id="PF08521">
    <property type="entry name" value="2CSK_N"/>
    <property type="match status" value="1"/>
</dbReference>
<evidence type="ECO:0000313" key="14">
    <source>
        <dbReference type="EMBL" id="PPC78813.1"/>
    </source>
</evidence>
<dbReference type="Pfam" id="PF02518">
    <property type="entry name" value="HATPase_c"/>
    <property type="match status" value="1"/>
</dbReference>
<sequence>MMRSLKRSLALWWLAIMLMLGGLMLIEAWSSAHRSADQALDGQLEAASLTIAEAMQWSDGMPLIEIPASALEVLATRWQERVFYELIGADGQLITRNVELPVTARLKREVSKAPVYVDATYHGETIRLHGREVSSAGWDTQEPVQVWVAHTCIGRDELARTLIERTLTRILATMLMAGVILIFAMRAWMMPLRRLRSALRERELEDTRPLLVDVPEEMHELTDTLNHLLGRQRQHRDSLLRFIADASHQLKTPLAGLRSISELSLKSPDPRDWQQALTTIQDETDRTSRLATQLLNLTRLRHQVDLADTDRIALDRLLKTTVLEWAERQDARDHDIGVEIVGSGPFVVCGEEWALHELINNLIDNALRYTPAGTVITLGLRRLNQQLELFIEDNGPGVGVPDPASLIRPFERAGRQDTCGSGLGLAIVASIAERHHGQLQLSHCQPSGLRVSLLLAVAESGHGEEDQ</sequence>
<keyword evidence="9" id="KW-0902">Two-component regulatory system</keyword>
<dbReference type="PROSITE" id="PS50109">
    <property type="entry name" value="HIS_KIN"/>
    <property type="match status" value="1"/>
</dbReference>
<comment type="catalytic activity">
    <reaction evidence="1">
        <text>ATP + protein L-histidine = ADP + protein N-phospho-L-histidine.</text>
        <dbReference type="EC" id="2.7.13.3"/>
    </reaction>
</comment>
<keyword evidence="10 11" id="KW-0472">Membrane</keyword>
<dbReference type="InterPro" id="IPR036097">
    <property type="entry name" value="HisK_dim/P_sf"/>
</dbReference>
<dbReference type="InterPro" id="IPR003660">
    <property type="entry name" value="HAMP_dom"/>
</dbReference>
<dbReference type="EC" id="2.7.13.3" evidence="3"/>
<dbReference type="CDD" id="cd00075">
    <property type="entry name" value="HATPase"/>
    <property type="match status" value="1"/>
</dbReference>
<dbReference type="SMART" id="SM00388">
    <property type="entry name" value="HisKA"/>
    <property type="match status" value="1"/>
</dbReference>
<evidence type="ECO:0000256" key="2">
    <source>
        <dbReference type="ARBA" id="ARBA00004370"/>
    </source>
</evidence>
<dbReference type="InterPro" id="IPR003594">
    <property type="entry name" value="HATPase_dom"/>
</dbReference>
<evidence type="ECO:0000256" key="3">
    <source>
        <dbReference type="ARBA" id="ARBA00012438"/>
    </source>
</evidence>
<keyword evidence="7 14" id="KW-0418">Kinase</keyword>
<dbReference type="SUPFAM" id="SSF47384">
    <property type="entry name" value="Homodimeric domain of signal transducing histidine kinase"/>
    <property type="match status" value="1"/>
</dbReference>
<organism evidence="14 15">
    <name type="scientific">Proteobacteria bacterium 228</name>
    <dbReference type="NCBI Taxonomy" id="2083153"/>
    <lineage>
        <taxon>Bacteria</taxon>
        <taxon>Pseudomonadati</taxon>
        <taxon>Pseudomonadota</taxon>
    </lineage>
</organism>
<comment type="subcellular location">
    <subcellularLocation>
        <location evidence="2">Membrane</location>
    </subcellularLocation>
</comment>
<dbReference type="Proteomes" id="UP000238196">
    <property type="component" value="Unassembled WGS sequence"/>
</dbReference>
<dbReference type="InterPro" id="IPR003661">
    <property type="entry name" value="HisK_dim/P_dom"/>
</dbReference>
<feature type="transmembrane region" description="Helical" evidence="11">
    <location>
        <begin position="170"/>
        <end position="189"/>
    </location>
</feature>
<dbReference type="InterPro" id="IPR005467">
    <property type="entry name" value="His_kinase_dom"/>
</dbReference>
<dbReference type="InterPro" id="IPR050428">
    <property type="entry name" value="TCS_sensor_his_kinase"/>
</dbReference>
<evidence type="ECO:0000256" key="7">
    <source>
        <dbReference type="ARBA" id="ARBA00022777"/>
    </source>
</evidence>
<evidence type="ECO:0000256" key="1">
    <source>
        <dbReference type="ARBA" id="ARBA00000085"/>
    </source>
</evidence>
<evidence type="ECO:0000256" key="10">
    <source>
        <dbReference type="ARBA" id="ARBA00023136"/>
    </source>
</evidence>
<protein>
    <recommendedName>
        <fullName evidence="3">histidine kinase</fullName>
        <ecNumber evidence="3">2.7.13.3</ecNumber>
    </recommendedName>
</protein>
<evidence type="ECO:0000256" key="11">
    <source>
        <dbReference type="SAM" id="Phobius"/>
    </source>
</evidence>
<dbReference type="GO" id="GO:0005886">
    <property type="term" value="C:plasma membrane"/>
    <property type="evidence" value="ECO:0007669"/>
    <property type="project" value="TreeGrafter"/>
</dbReference>
<dbReference type="InterPro" id="IPR013727">
    <property type="entry name" value="2CSK_N"/>
</dbReference>
<proteinExistence type="predicted"/>
<dbReference type="PROSITE" id="PS50885">
    <property type="entry name" value="HAMP"/>
    <property type="match status" value="1"/>
</dbReference>
<dbReference type="InterPro" id="IPR004358">
    <property type="entry name" value="Sig_transdc_His_kin-like_C"/>
</dbReference>
<reference evidence="14 15" key="1">
    <citation type="submission" date="2018-02" db="EMBL/GenBank/DDBJ databases">
        <title>novel marine gammaproteobacteria from coastal saline agro ecosystem.</title>
        <authorList>
            <person name="Krishnan R."/>
            <person name="Ramesh Kumar N."/>
        </authorList>
    </citation>
    <scope>NUCLEOTIDE SEQUENCE [LARGE SCALE GENOMIC DNA]</scope>
    <source>
        <strain evidence="14 15">228</strain>
    </source>
</reference>
<evidence type="ECO:0000256" key="9">
    <source>
        <dbReference type="ARBA" id="ARBA00023012"/>
    </source>
</evidence>
<dbReference type="AlphaFoldDB" id="A0A2S5KVS2"/>
<evidence type="ECO:0000259" key="13">
    <source>
        <dbReference type="PROSITE" id="PS50885"/>
    </source>
</evidence>
<dbReference type="Gene3D" id="1.10.287.130">
    <property type="match status" value="1"/>
</dbReference>
<dbReference type="GO" id="GO:0000155">
    <property type="term" value="F:phosphorelay sensor kinase activity"/>
    <property type="evidence" value="ECO:0007669"/>
    <property type="project" value="InterPro"/>
</dbReference>
<dbReference type="SUPFAM" id="SSF55874">
    <property type="entry name" value="ATPase domain of HSP90 chaperone/DNA topoisomerase II/histidine kinase"/>
    <property type="match status" value="1"/>
</dbReference>
<evidence type="ECO:0000256" key="6">
    <source>
        <dbReference type="ARBA" id="ARBA00022692"/>
    </source>
</evidence>
<evidence type="ECO:0000313" key="15">
    <source>
        <dbReference type="Proteomes" id="UP000238196"/>
    </source>
</evidence>
<evidence type="ECO:0000256" key="8">
    <source>
        <dbReference type="ARBA" id="ARBA00022989"/>
    </source>
</evidence>
<keyword evidence="8 11" id="KW-1133">Transmembrane helix</keyword>
<evidence type="ECO:0000259" key="12">
    <source>
        <dbReference type="PROSITE" id="PS50109"/>
    </source>
</evidence>
<comment type="caution">
    <text evidence="14">The sequence shown here is derived from an EMBL/GenBank/DDBJ whole genome shotgun (WGS) entry which is preliminary data.</text>
</comment>
<feature type="domain" description="HAMP" evidence="13">
    <location>
        <begin position="186"/>
        <end position="237"/>
    </location>
</feature>
<dbReference type="InterPro" id="IPR036890">
    <property type="entry name" value="HATPase_C_sf"/>
</dbReference>
<keyword evidence="4" id="KW-0597">Phosphoprotein</keyword>
<dbReference type="EMBL" id="PRLP01000009">
    <property type="protein sequence ID" value="PPC78813.1"/>
    <property type="molecule type" value="Genomic_DNA"/>
</dbReference>
<dbReference type="OrthoDB" id="5297838at2"/>
<dbReference type="Gene3D" id="3.30.565.10">
    <property type="entry name" value="Histidine kinase-like ATPase, C-terminal domain"/>
    <property type="match status" value="1"/>
</dbReference>
<dbReference type="CDD" id="cd00082">
    <property type="entry name" value="HisKA"/>
    <property type="match status" value="1"/>
</dbReference>
<dbReference type="PANTHER" id="PTHR45436:SF1">
    <property type="entry name" value="SENSOR PROTEIN QSEC"/>
    <property type="match status" value="1"/>
</dbReference>
<evidence type="ECO:0000256" key="5">
    <source>
        <dbReference type="ARBA" id="ARBA00022679"/>
    </source>
</evidence>
<accession>A0A2S5KVS2</accession>
<dbReference type="PRINTS" id="PR00344">
    <property type="entry name" value="BCTRLSENSOR"/>
</dbReference>
<gene>
    <name evidence="14" type="ORF">C4K68_02930</name>
</gene>
<dbReference type="SMART" id="SM00387">
    <property type="entry name" value="HATPase_c"/>
    <property type="match status" value="1"/>
</dbReference>
<evidence type="ECO:0000256" key="4">
    <source>
        <dbReference type="ARBA" id="ARBA00022553"/>
    </source>
</evidence>
<feature type="domain" description="Histidine kinase" evidence="12">
    <location>
        <begin position="245"/>
        <end position="459"/>
    </location>
</feature>
<name>A0A2S5KVS2_9PROT</name>
<dbReference type="PANTHER" id="PTHR45436">
    <property type="entry name" value="SENSOR HISTIDINE KINASE YKOH"/>
    <property type="match status" value="1"/>
</dbReference>
<dbReference type="Pfam" id="PF00512">
    <property type="entry name" value="HisKA"/>
    <property type="match status" value="1"/>
</dbReference>
<keyword evidence="6 11" id="KW-0812">Transmembrane</keyword>